<reference evidence="1 2" key="1">
    <citation type="submission" date="2019-10" db="EMBL/GenBank/DDBJ databases">
        <title>Description of Paenibacillus humi sp. nov.</title>
        <authorList>
            <person name="Carlier A."/>
            <person name="Qi S."/>
        </authorList>
    </citation>
    <scope>NUCLEOTIDE SEQUENCE [LARGE SCALE GENOMIC DNA]</scope>
    <source>
        <strain evidence="1 2">LMG 31461</strain>
    </source>
</reference>
<organism evidence="1 2">
    <name type="scientific">Paenibacillus plantarum</name>
    <dbReference type="NCBI Taxonomy" id="2654975"/>
    <lineage>
        <taxon>Bacteria</taxon>
        <taxon>Bacillati</taxon>
        <taxon>Bacillota</taxon>
        <taxon>Bacilli</taxon>
        <taxon>Bacillales</taxon>
        <taxon>Paenibacillaceae</taxon>
        <taxon>Paenibacillus</taxon>
    </lineage>
</organism>
<keyword evidence="2" id="KW-1185">Reference proteome</keyword>
<dbReference type="Proteomes" id="UP000653578">
    <property type="component" value="Unassembled WGS sequence"/>
</dbReference>
<protein>
    <submittedName>
        <fullName evidence="1">Uncharacterized protein</fullName>
    </submittedName>
</protein>
<proteinExistence type="predicted"/>
<dbReference type="EMBL" id="WHNY01000019">
    <property type="protein sequence ID" value="NOU63613.1"/>
    <property type="molecule type" value="Genomic_DNA"/>
</dbReference>
<accession>A0ABX1X597</accession>
<comment type="caution">
    <text evidence="1">The sequence shown here is derived from an EMBL/GenBank/DDBJ whole genome shotgun (WGS) entry which is preliminary data.</text>
</comment>
<gene>
    <name evidence="1" type="ORF">GC096_06190</name>
</gene>
<dbReference type="RefSeq" id="WP_171629387.1">
    <property type="nucleotide sequence ID" value="NZ_WHNY01000019.1"/>
</dbReference>
<name>A0ABX1X597_9BACL</name>
<sequence>MNTTDLKLSLKQREILRFAIQIHRPFMPLEVCQLLDIKDQHARKLLHELVQSKLLLPASGSSRIRTYRLDNMAVQRHHITL</sequence>
<evidence type="ECO:0000313" key="1">
    <source>
        <dbReference type="EMBL" id="NOU63613.1"/>
    </source>
</evidence>
<evidence type="ECO:0000313" key="2">
    <source>
        <dbReference type="Proteomes" id="UP000653578"/>
    </source>
</evidence>